<evidence type="ECO:0000256" key="1">
    <source>
        <dbReference type="SAM" id="Phobius"/>
    </source>
</evidence>
<dbReference type="KEGG" id="elio:KO353_08740"/>
<feature type="transmembrane region" description="Helical" evidence="1">
    <location>
        <begin position="48"/>
        <end position="76"/>
    </location>
</feature>
<dbReference type="Proteomes" id="UP000694001">
    <property type="component" value="Chromosome"/>
</dbReference>
<dbReference type="EMBL" id="CP076448">
    <property type="protein sequence ID" value="QXM23432.1"/>
    <property type="molecule type" value="Genomic_DNA"/>
</dbReference>
<proteinExistence type="predicted"/>
<keyword evidence="1" id="KW-0812">Transmembrane</keyword>
<dbReference type="AlphaFoldDB" id="A0A975TZL8"/>
<gene>
    <name evidence="2" type="ORF">KO353_08740</name>
</gene>
<dbReference type="InterPro" id="IPR008407">
    <property type="entry name" value="Brnchd-chn_aa_trnsp_AzlD"/>
</dbReference>
<accession>A0A975TZL8</accession>
<name>A0A975TZL8_9PROT</name>
<protein>
    <submittedName>
        <fullName evidence="2">AzlD domain-containing protein</fullName>
    </submittedName>
</protein>
<sequence>MSGVDMLTLGAILGMAAVSFAVRASGYLVLRRVQPGPFLRAFLSHLPGAIFVAFAAPAVAQEGLAGLVGAAVTLLVMARTRSATWALLAGVASFWAVRASGG</sequence>
<organism evidence="2 3">
    <name type="scientific">Elioraea tepida</name>
    <dbReference type="NCBI Taxonomy" id="2843330"/>
    <lineage>
        <taxon>Bacteria</taxon>
        <taxon>Pseudomonadati</taxon>
        <taxon>Pseudomonadota</taxon>
        <taxon>Alphaproteobacteria</taxon>
        <taxon>Acetobacterales</taxon>
        <taxon>Elioraeaceae</taxon>
        <taxon>Elioraea</taxon>
    </lineage>
</organism>
<reference evidence="2" key="1">
    <citation type="submission" date="2021-06" db="EMBL/GenBank/DDBJ databases">
        <title>Elioraea tepida, sp. nov., a moderately thermophilic aerobic anoxygenic phototrophic bacterium isolated from an alkaline siliceous hot spring mat community in Yellowstone National Park, WY, USA.</title>
        <authorList>
            <person name="Saini M.K."/>
            <person name="Yoshida S."/>
            <person name="Sebastian A."/>
            <person name="Hirose S."/>
            <person name="Hara E."/>
            <person name="Tamaki H."/>
            <person name="Soulier N.T."/>
            <person name="Albert I."/>
            <person name="Hanada S."/>
            <person name="Bryant D.A."/>
            <person name="Tank M."/>
        </authorList>
    </citation>
    <scope>NUCLEOTIDE SEQUENCE</scope>
    <source>
        <strain evidence="2">MS-P2</strain>
    </source>
</reference>
<keyword evidence="3" id="KW-1185">Reference proteome</keyword>
<keyword evidence="1" id="KW-1133">Transmembrane helix</keyword>
<dbReference type="Pfam" id="PF05437">
    <property type="entry name" value="AzlD"/>
    <property type="match status" value="1"/>
</dbReference>
<evidence type="ECO:0000313" key="2">
    <source>
        <dbReference type="EMBL" id="QXM23432.1"/>
    </source>
</evidence>
<keyword evidence="1" id="KW-0472">Membrane</keyword>
<evidence type="ECO:0000313" key="3">
    <source>
        <dbReference type="Proteomes" id="UP000694001"/>
    </source>
</evidence>
<dbReference type="RefSeq" id="WP_218284292.1">
    <property type="nucleotide sequence ID" value="NZ_CP076448.1"/>
</dbReference>